<feature type="non-terminal residue" evidence="2">
    <location>
        <position position="102"/>
    </location>
</feature>
<reference evidence="2 3" key="1">
    <citation type="submission" date="2013-12" db="EMBL/GenBank/DDBJ databases">
        <authorList>
            <person name="Cubeta M."/>
            <person name="Pakala S."/>
            <person name="Fedorova N."/>
            <person name="Thomas E."/>
            <person name="Dean R."/>
            <person name="Jabaji S."/>
            <person name="Neate S."/>
            <person name="Toda T."/>
            <person name="Tavantzis S."/>
            <person name="Vilgalys R."/>
            <person name="Bharathan N."/>
            <person name="Pakala S."/>
            <person name="Losada L.S."/>
            <person name="Zafar N."/>
            <person name="Nierman W."/>
        </authorList>
    </citation>
    <scope>NUCLEOTIDE SEQUENCE [LARGE SCALE GENOMIC DNA]</scope>
    <source>
        <strain evidence="2 3">123E</strain>
    </source>
</reference>
<gene>
    <name evidence="2" type="ORF">V565_346630</name>
</gene>
<name>A0A074RHP5_9AGAM</name>
<evidence type="ECO:0000313" key="2">
    <source>
        <dbReference type="EMBL" id="KEP44930.1"/>
    </source>
</evidence>
<protein>
    <submittedName>
        <fullName evidence="2">Uncharacterized protein</fullName>
    </submittedName>
</protein>
<evidence type="ECO:0000256" key="1">
    <source>
        <dbReference type="SAM" id="MobiDB-lite"/>
    </source>
</evidence>
<organism evidence="2 3">
    <name type="scientific">Rhizoctonia solani 123E</name>
    <dbReference type="NCBI Taxonomy" id="1423351"/>
    <lineage>
        <taxon>Eukaryota</taxon>
        <taxon>Fungi</taxon>
        <taxon>Dikarya</taxon>
        <taxon>Basidiomycota</taxon>
        <taxon>Agaricomycotina</taxon>
        <taxon>Agaricomycetes</taxon>
        <taxon>Cantharellales</taxon>
        <taxon>Ceratobasidiaceae</taxon>
        <taxon>Rhizoctonia</taxon>
    </lineage>
</organism>
<feature type="region of interest" description="Disordered" evidence="1">
    <location>
        <begin position="83"/>
        <end position="102"/>
    </location>
</feature>
<accession>A0A074RHP5</accession>
<dbReference type="Proteomes" id="UP000027456">
    <property type="component" value="Unassembled WGS sequence"/>
</dbReference>
<dbReference type="AlphaFoldDB" id="A0A074RHP5"/>
<dbReference type="HOGENOM" id="CLU_2284238_0_0_1"/>
<feature type="compositionally biased region" description="Polar residues" evidence="1">
    <location>
        <begin position="34"/>
        <end position="47"/>
    </location>
</feature>
<evidence type="ECO:0000313" key="3">
    <source>
        <dbReference type="Proteomes" id="UP000027456"/>
    </source>
</evidence>
<feature type="region of interest" description="Disordered" evidence="1">
    <location>
        <begin position="1"/>
        <end position="65"/>
    </location>
</feature>
<comment type="caution">
    <text evidence="2">The sequence shown here is derived from an EMBL/GenBank/DDBJ whole genome shotgun (WGS) entry which is preliminary data.</text>
</comment>
<sequence>MSKQANQHAEVASKPLNITKNPYAPLYPMERSHTYSGLSQSHQTSPRRPTVKGTVPMGVSEPPTSKTNALRLEMTRESSQVNPLVIGFGPNRSERKYMRHWS</sequence>
<proteinExistence type="predicted"/>
<dbReference type="EMBL" id="AZST01002534">
    <property type="protein sequence ID" value="KEP44930.1"/>
    <property type="molecule type" value="Genomic_DNA"/>
</dbReference>
<keyword evidence="3" id="KW-1185">Reference proteome</keyword>